<feature type="compositionally biased region" description="Polar residues" evidence="1">
    <location>
        <begin position="188"/>
        <end position="201"/>
    </location>
</feature>
<name>A0A2I0SMX7_9ACTN</name>
<dbReference type="EMBL" id="PJOS01000037">
    <property type="protein sequence ID" value="PKT71260.1"/>
    <property type="molecule type" value="Genomic_DNA"/>
</dbReference>
<evidence type="ECO:0000259" key="2">
    <source>
        <dbReference type="Pfam" id="PF15567"/>
    </source>
</evidence>
<dbReference type="RefSeq" id="WP_103550923.1">
    <property type="nucleotide sequence ID" value="NZ_JBHJSK010000034.1"/>
</dbReference>
<feature type="region of interest" description="Disordered" evidence="1">
    <location>
        <begin position="188"/>
        <end position="238"/>
    </location>
</feature>
<gene>
    <name evidence="3" type="ORF">CW362_20320</name>
</gene>
<proteinExistence type="predicted"/>
<keyword evidence="4" id="KW-1185">Reference proteome</keyword>
<evidence type="ECO:0000313" key="4">
    <source>
        <dbReference type="Proteomes" id="UP000236178"/>
    </source>
</evidence>
<organism evidence="3 4">
    <name type="scientific">Streptomyces populi</name>
    <dbReference type="NCBI Taxonomy" id="2058924"/>
    <lineage>
        <taxon>Bacteria</taxon>
        <taxon>Bacillati</taxon>
        <taxon>Actinomycetota</taxon>
        <taxon>Actinomycetes</taxon>
        <taxon>Kitasatosporales</taxon>
        <taxon>Streptomycetaceae</taxon>
        <taxon>Streptomyces</taxon>
    </lineage>
</organism>
<accession>A0A2I0SMX7</accession>
<dbReference type="AlphaFoldDB" id="A0A2I0SMX7"/>
<protein>
    <recommendedName>
        <fullName evidence="2">Immunity protein 35 domain-containing protein</fullName>
    </recommendedName>
</protein>
<evidence type="ECO:0000256" key="1">
    <source>
        <dbReference type="SAM" id="MobiDB-lite"/>
    </source>
</evidence>
<dbReference type="OrthoDB" id="3542430at2"/>
<reference evidence="3 4" key="1">
    <citation type="submission" date="2017-12" db="EMBL/GenBank/DDBJ databases">
        <title>Streptomyces populusis sp. nov., a novel endophytic actinobacterium isolated from stems of Populus adenopoda Maxim.</title>
        <authorList>
            <person name="Wang Z."/>
        </authorList>
    </citation>
    <scope>NUCLEOTIDE SEQUENCE [LARGE SCALE GENOMIC DNA]</scope>
    <source>
        <strain evidence="3 4">A249</strain>
    </source>
</reference>
<dbReference type="InterPro" id="IPR029082">
    <property type="entry name" value="Imm35"/>
</dbReference>
<evidence type="ECO:0000313" key="3">
    <source>
        <dbReference type="EMBL" id="PKT71260.1"/>
    </source>
</evidence>
<comment type="caution">
    <text evidence="3">The sequence shown here is derived from an EMBL/GenBank/DDBJ whole genome shotgun (WGS) entry which is preliminary data.</text>
</comment>
<feature type="domain" description="Immunity protein 35" evidence="2">
    <location>
        <begin position="6"/>
        <end position="94"/>
    </location>
</feature>
<dbReference type="Proteomes" id="UP000236178">
    <property type="component" value="Unassembled WGS sequence"/>
</dbReference>
<sequence>MISRESAISRVEAELERAYLEELAAYGQSVPAQVTQVLEHGLGWIVSWDAQEYVRTRAPRHSLLANGPYLVDKQDGSLHQIPVVDAVTGAWENDYLTRVKGQVPPGPVDSLHDEVRSTANTQGRAHALRLLRRRIPALSIRAATTYADALAAGQSPPADLFALAVEALPRPKEPVALGVRTITEASTSMTAPAPLSKQNSTARRRRQTPPPCSTKHLGTYRELEPNRPDAPSIHDSIATEPRPDEAKLIAYLRAGTRLAVCGTAFYDELRGDRTLIGENSLRTDGTWFWNSALAYYVNTYHLALDDRFITHAADSGWTPRHIGTAEILALCDQLCDADPWPW</sequence>
<dbReference type="Pfam" id="PF15567">
    <property type="entry name" value="Imm35"/>
    <property type="match status" value="1"/>
</dbReference>